<feature type="compositionally biased region" description="Basic and acidic residues" evidence="2">
    <location>
        <begin position="41"/>
        <end position="61"/>
    </location>
</feature>
<reference evidence="4 5" key="1">
    <citation type="submission" date="2019-11" db="EMBL/GenBank/DDBJ databases">
        <title>Gastrointestinal microbiota of Peromyscus leucopus.</title>
        <authorList>
            <person name="Milovic A."/>
            <person name="Bassam K."/>
            <person name="Barbour A.G."/>
        </authorList>
    </citation>
    <scope>NUCLEOTIDE SEQUENCE [LARGE SCALE GENOMIC DNA]</scope>
    <source>
        <strain evidence="4 5">LL8</strain>
    </source>
</reference>
<feature type="signal peptide" evidence="3">
    <location>
        <begin position="1"/>
        <end position="21"/>
    </location>
</feature>
<dbReference type="AlphaFoldDB" id="A0A9X4XA58"/>
<evidence type="ECO:0008006" key="6">
    <source>
        <dbReference type="Google" id="ProtNLM"/>
    </source>
</evidence>
<feature type="region of interest" description="Disordered" evidence="2">
    <location>
        <begin position="223"/>
        <end position="258"/>
    </location>
</feature>
<evidence type="ECO:0000313" key="4">
    <source>
        <dbReference type="EMBL" id="MTE03989.1"/>
    </source>
</evidence>
<evidence type="ECO:0000256" key="2">
    <source>
        <dbReference type="SAM" id="MobiDB-lite"/>
    </source>
</evidence>
<feature type="compositionally biased region" description="Low complexity" evidence="2">
    <location>
        <begin position="22"/>
        <end position="37"/>
    </location>
</feature>
<evidence type="ECO:0000313" key="5">
    <source>
        <dbReference type="Proteomes" id="UP000488295"/>
    </source>
</evidence>
<keyword evidence="1 3" id="KW-0732">Signal</keyword>
<proteinExistence type="predicted"/>
<protein>
    <recommendedName>
        <fullName evidence="6">DUF5067 domain-containing protein</fullName>
    </recommendedName>
</protein>
<feature type="region of interest" description="Disordered" evidence="2">
    <location>
        <begin position="22"/>
        <end position="81"/>
    </location>
</feature>
<evidence type="ECO:0000256" key="1">
    <source>
        <dbReference type="ARBA" id="ARBA00022729"/>
    </source>
</evidence>
<comment type="caution">
    <text evidence="4">The sequence shown here is derived from an EMBL/GenBank/DDBJ whole genome shotgun (WGS) entry which is preliminary data.</text>
</comment>
<sequence>MKKRYLLGALGLVLLGLGTSACSSQTNNSSSKQTTTSKSKKSVEKTDENSSESTKRSKKDLSTAADNQANNSNSNDGKAYGGNFQDSKGYIAINNVTNVTVKGSDGDDHYALVQGTFTNNAKESVDPTSFFSNHLKVMEKVGKATHDLVLVTTDIENELTPWENQIKEGRKKVEPNMTGDFVIVYKLDPANGAKTNATHYVFDPYDSKFGKSLTVKVYESKTIKKSSDNASSNPHSDESTDTNSSADTSSNADVDTDD</sequence>
<gene>
    <name evidence="4" type="ORF">GJU95_09485</name>
</gene>
<dbReference type="PROSITE" id="PS51257">
    <property type="entry name" value="PROKAR_LIPOPROTEIN"/>
    <property type="match status" value="1"/>
</dbReference>
<dbReference type="Proteomes" id="UP000488295">
    <property type="component" value="Unassembled WGS sequence"/>
</dbReference>
<feature type="chain" id="PRO_5040788883" description="DUF5067 domain-containing protein" evidence="3">
    <location>
        <begin position="22"/>
        <end position="258"/>
    </location>
</feature>
<evidence type="ECO:0000256" key="3">
    <source>
        <dbReference type="SAM" id="SignalP"/>
    </source>
</evidence>
<dbReference type="Gene3D" id="2.60.40.1240">
    <property type="match status" value="1"/>
</dbReference>
<name>A0A9X4XA58_LACJH</name>
<feature type="compositionally biased region" description="Low complexity" evidence="2">
    <location>
        <begin position="241"/>
        <end position="258"/>
    </location>
</feature>
<dbReference type="RefSeq" id="WP_155692981.1">
    <property type="nucleotide sequence ID" value="NZ_WKKC01000035.1"/>
</dbReference>
<accession>A0A9X4XA58</accession>
<organism evidence="4 5">
    <name type="scientific">Lactobacillus johnsonii</name>
    <dbReference type="NCBI Taxonomy" id="33959"/>
    <lineage>
        <taxon>Bacteria</taxon>
        <taxon>Bacillati</taxon>
        <taxon>Bacillota</taxon>
        <taxon>Bacilli</taxon>
        <taxon>Lactobacillales</taxon>
        <taxon>Lactobacillaceae</taxon>
        <taxon>Lactobacillus</taxon>
    </lineage>
</organism>
<feature type="compositionally biased region" description="Low complexity" evidence="2">
    <location>
        <begin position="64"/>
        <end position="76"/>
    </location>
</feature>
<dbReference type="InterPro" id="IPR029050">
    <property type="entry name" value="Immunoprotect_excell_Ig-like"/>
</dbReference>
<dbReference type="EMBL" id="WKKC01000035">
    <property type="protein sequence ID" value="MTE03989.1"/>
    <property type="molecule type" value="Genomic_DNA"/>
</dbReference>